<dbReference type="InterPro" id="IPR036291">
    <property type="entry name" value="NAD(P)-bd_dom_sf"/>
</dbReference>
<dbReference type="Gene3D" id="3.40.50.720">
    <property type="entry name" value="NAD(P)-binding Rossmann-like Domain"/>
    <property type="match status" value="1"/>
</dbReference>
<reference evidence="3" key="2">
    <citation type="submission" date="2022-09" db="EMBL/GenBank/DDBJ databases">
        <authorList>
            <person name="Sun Q."/>
            <person name="Ohkuma M."/>
        </authorList>
    </citation>
    <scope>NUCLEOTIDE SEQUENCE</scope>
    <source>
        <strain evidence="3">JCM 13583</strain>
    </source>
</reference>
<evidence type="ECO:0000256" key="1">
    <source>
        <dbReference type="ARBA" id="ARBA00023002"/>
    </source>
</evidence>
<protein>
    <submittedName>
        <fullName evidence="3">Saccharopine dehydrogenase</fullName>
    </submittedName>
</protein>
<name>A0AA37F910_9ARCH</name>
<dbReference type="SUPFAM" id="SSF51735">
    <property type="entry name" value="NAD(P)-binding Rossmann-fold domains"/>
    <property type="match status" value="1"/>
</dbReference>
<dbReference type="GO" id="GO:0016491">
    <property type="term" value="F:oxidoreductase activity"/>
    <property type="evidence" value="ECO:0007669"/>
    <property type="project" value="UniProtKB-KW"/>
</dbReference>
<dbReference type="Pfam" id="PF16653">
    <property type="entry name" value="Sacchrp_dh_C"/>
    <property type="match status" value="1"/>
</dbReference>
<keyword evidence="4" id="KW-1185">Reference proteome</keyword>
<evidence type="ECO:0000259" key="2">
    <source>
        <dbReference type="Pfam" id="PF16653"/>
    </source>
</evidence>
<dbReference type="PANTHER" id="PTHR11133">
    <property type="entry name" value="SACCHAROPINE DEHYDROGENASE"/>
    <property type="match status" value="1"/>
</dbReference>
<evidence type="ECO:0000313" key="4">
    <source>
        <dbReference type="Proteomes" id="UP000632195"/>
    </source>
</evidence>
<dbReference type="Proteomes" id="UP000632195">
    <property type="component" value="Unassembled WGS sequence"/>
</dbReference>
<sequence>MAIAVLGYGKIGRAIVKDLENSMPSEEIAVFDPYAKETGKGNLRVKRVDPLSPDTFRHIAESDLVMAALPAEQRPALIGLTLRYGARVVDVTFGNDDPFSQQATGNRKSLYIPDCGLAPGLSNMAAGYFHSVMDETEDLKIYVGGIPERPVPPLDYVITFASQSVIDEYVNSVTWVSGGQVRVDPALSGTEEFHLSGFPFALEAFLTDGLRTLLRNVRVKNTMFEKTIRYMGHSDKVMLLRDLGFFSSDAVDVAGYRVRPRDLTAALFDSKLRAQGVRDMIILRVTATGTSGGRRVHRGMEMIHVHRKDDGLTSMSVTTAAPACAVAELLLGEDLDLHGVVCPEELAMKAGVFGKVAGALRRRGIELSFSES</sequence>
<dbReference type="EMBL" id="BMNY01000001">
    <property type="protein sequence ID" value="GGM70325.1"/>
    <property type="molecule type" value="Genomic_DNA"/>
</dbReference>
<dbReference type="InterPro" id="IPR051168">
    <property type="entry name" value="AASS"/>
</dbReference>
<gene>
    <name evidence="3" type="ORF">GCM10007108_05510</name>
</gene>
<proteinExistence type="predicted"/>
<feature type="domain" description="Saccharopine dehydrogenase-like C-terminal" evidence="2">
    <location>
        <begin position="116"/>
        <end position="365"/>
    </location>
</feature>
<dbReference type="SUPFAM" id="SSF55347">
    <property type="entry name" value="Glyceraldehyde-3-phosphate dehydrogenase-like, C-terminal domain"/>
    <property type="match status" value="1"/>
</dbReference>
<comment type="caution">
    <text evidence="3">The sequence shown here is derived from an EMBL/GenBank/DDBJ whole genome shotgun (WGS) entry which is preliminary data.</text>
</comment>
<keyword evidence="1" id="KW-0560">Oxidoreductase</keyword>
<dbReference type="Gene3D" id="3.30.360.10">
    <property type="entry name" value="Dihydrodipicolinate Reductase, domain 2"/>
    <property type="match status" value="1"/>
</dbReference>
<organism evidence="3 4">
    <name type="scientific">Thermogymnomonas acidicola</name>
    <dbReference type="NCBI Taxonomy" id="399579"/>
    <lineage>
        <taxon>Archaea</taxon>
        <taxon>Methanobacteriati</taxon>
        <taxon>Thermoplasmatota</taxon>
        <taxon>Thermoplasmata</taxon>
        <taxon>Thermoplasmatales</taxon>
        <taxon>Thermogymnomonas</taxon>
    </lineage>
</organism>
<reference evidence="3" key="1">
    <citation type="journal article" date="2014" name="Int. J. Syst. Evol. Microbiol.">
        <title>Complete genome sequence of Corynebacterium casei LMG S-19264T (=DSM 44701T), isolated from a smear-ripened cheese.</title>
        <authorList>
            <consortium name="US DOE Joint Genome Institute (JGI-PGF)"/>
            <person name="Walter F."/>
            <person name="Albersmeier A."/>
            <person name="Kalinowski J."/>
            <person name="Ruckert C."/>
        </authorList>
    </citation>
    <scope>NUCLEOTIDE SEQUENCE</scope>
    <source>
        <strain evidence="3">JCM 13583</strain>
    </source>
</reference>
<accession>A0AA37F910</accession>
<dbReference type="InterPro" id="IPR032095">
    <property type="entry name" value="Sacchrp_dh-like_C"/>
</dbReference>
<dbReference type="RefSeq" id="WP_188680119.1">
    <property type="nucleotide sequence ID" value="NZ_BMNY01000001.1"/>
</dbReference>
<evidence type="ECO:0000313" key="3">
    <source>
        <dbReference type="EMBL" id="GGM70325.1"/>
    </source>
</evidence>
<dbReference type="PANTHER" id="PTHR11133:SF22">
    <property type="entry name" value="ALPHA-AMINOADIPIC SEMIALDEHYDE SYNTHASE, MITOCHONDRIAL"/>
    <property type="match status" value="1"/>
</dbReference>
<dbReference type="AlphaFoldDB" id="A0AA37F910"/>